<evidence type="ECO:0000313" key="11">
    <source>
        <dbReference type="EMBL" id="MCE8020385.1"/>
    </source>
</evidence>
<proteinExistence type="inferred from homology"/>
<evidence type="ECO:0000256" key="4">
    <source>
        <dbReference type="ARBA" id="ARBA00022475"/>
    </source>
</evidence>
<evidence type="ECO:0000256" key="5">
    <source>
        <dbReference type="ARBA" id="ARBA00022519"/>
    </source>
</evidence>
<organism evidence="11 12">
    <name type="scientific">Billgrantia zhangzhouensis</name>
    <dbReference type="NCBI Taxonomy" id="2733481"/>
    <lineage>
        <taxon>Bacteria</taxon>
        <taxon>Pseudomonadati</taxon>
        <taxon>Pseudomonadota</taxon>
        <taxon>Gammaproteobacteria</taxon>
        <taxon>Oceanospirillales</taxon>
        <taxon>Halomonadaceae</taxon>
        <taxon>Billgrantia</taxon>
    </lineage>
</organism>
<evidence type="ECO:0000256" key="10">
    <source>
        <dbReference type="SAM" id="Phobius"/>
    </source>
</evidence>
<dbReference type="NCBIfam" id="TIGR01399">
    <property type="entry name" value="hrcV"/>
    <property type="match status" value="1"/>
</dbReference>
<dbReference type="InterPro" id="IPR006302">
    <property type="entry name" value="T3SS_HrcV"/>
</dbReference>
<evidence type="ECO:0000256" key="8">
    <source>
        <dbReference type="ARBA" id="ARBA00023136"/>
    </source>
</evidence>
<dbReference type="InterPro" id="IPR001712">
    <property type="entry name" value="T3SS_FHIPEP"/>
</dbReference>
<evidence type="ECO:0000256" key="9">
    <source>
        <dbReference type="SAM" id="MobiDB-lite"/>
    </source>
</evidence>
<dbReference type="Gene3D" id="3.40.50.12790">
    <property type="entry name" value="FHIPEP family, domain 4"/>
    <property type="match status" value="1"/>
</dbReference>
<keyword evidence="6 10" id="KW-0812">Transmembrane</keyword>
<feature type="region of interest" description="Disordered" evidence="9">
    <location>
        <begin position="344"/>
        <end position="383"/>
    </location>
</feature>
<dbReference type="PIRSF" id="PIRSF005419">
    <property type="entry name" value="FlhA"/>
    <property type="match status" value="1"/>
</dbReference>
<protein>
    <submittedName>
        <fullName evidence="11">Type III secretion system export apparatus subunit SctV</fullName>
    </submittedName>
</protein>
<dbReference type="InterPro" id="IPR042196">
    <property type="entry name" value="FHIPEP_4"/>
</dbReference>
<evidence type="ECO:0000313" key="12">
    <source>
        <dbReference type="Proteomes" id="UP001320122"/>
    </source>
</evidence>
<feature type="transmembrane region" description="Helical" evidence="10">
    <location>
        <begin position="292"/>
        <end position="325"/>
    </location>
</feature>
<feature type="transmembrane region" description="Helical" evidence="10">
    <location>
        <begin position="108"/>
        <end position="134"/>
    </location>
</feature>
<comment type="caution">
    <text evidence="11">The sequence shown here is derived from an EMBL/GenBank/DDBJ whole genome shotgun (WGS) entry which is preliminary data.</text>
</comment>
<feature type="transmembrane region" description="Helical" evidence="10">
    <location>
        <begin position="76"/>
        <end position="96"/>
    </location>
</feature>
<keyword evidence="5" id="KW-0997">Cell inner membrane</keyword>
<comment type="subcellular location">
    <subcellularLocation>
        <location evidence="1">Cell inner membrane</location>
        <topology evidence="1">Multi-pass membrane protein</topology>
    </subcellularLocation>
</comment>
<sequence>MSAVLAKLNLVAQRAAQRSDIVIALFTVLAVIMMIIPLPTALVDALIGINIGFSLLILVVAFYISHPVEYSSLPPIILLATLFRLALSITTTRLILLEGDAGQIVSAFGHFVIAGEVVIGLVVFLIITVAQFLVITKGAERVAEVAARFILDAMPGKQMSIDNDLRNGDIDQEEARGRRRRLEQESQLYGAMDGAMKFVKGDAIAGLVILCVNLIGGLSLGMVKRGMSFGEAVNTYSLLTVGDGLVAQIPALLIAVGAGTVVTRVSSNTGHSGDLGSEIVGQLGRNSRALGLTAVILFFVAFIPGFASGVFLALAAGLGFAAFVIRRRERQLVAQAGGNASPALAMPAGATPVGSSAAPQPEVSPPPAPHEPEASAPTPGTDGVHRVRLSLAAPLADELPQETLRWELDAARRRAGETLGVEMPGVGLRVDPALEAQHFAIELDEVPIMQGELPAGRVLLDDDPVHLELLEVEAAEHPLPLNRQPGQWVAVGECERLDEAGIGYLKADQVLCRCLERTLTRYAGEFVGIQETRALLSRMEQDYAELVSEAVRVVSLQKIADILRRLVDEGIPLRALRTILEAIVTWGPQEASVTRLTERIRAALSRQICHRFARADRVLPAWVVSRQVEEAIRATQRNSDGAPRSGSVPATLSRSLNRWFQQRLEALDRDVSPVVVVSADVRSVLQQWVRRHELDLPVIAWTEIASEFSLQSLAQVRLSQEHSRGDGAAATGTPKGETE</sequence>
<dbReference type="EMBL" id="JABFTT010000006">
    <property type="protein sequence ID" value="MCE8020385.1"/>
    <property type="molecule type" value="Genomic_DNA"/>
</dbReference>
<feature type="transmembrane region" description="Helical" evidence="10">
    <location>
        <begin position="21"/>
        <end position="39"/>
    </location>
</feature>
<feature type="transmembrane region" description="Helical" evidence="10">
    <location>
        <begin position="45"/>
        <end position="64"/>
    </location>
</feature>
<keyword evidence="4" id="KW-1003">Cell membrane</keyword>
<keyword evidence="8 10" id="KW-0472">Membrane</keyword>
<evidence type="ECO:0000256" key="7">
    <source>
        <dbReference type="ARBA" id="ARBA00022989"/>
    </source>
</evidence>
<keyword evidence="12" id="KW-1185">Reference proteome</keyword>
<evidence type="ECO:0000256" key="6">
    <source>
        <dbReference type="ARBA" id="ARBA00022692"/>
    </source>
</evidence>
<dbReference type="PANTHER" id="PTHR30161">
    <property type="entry name" value="FLAGELLAR EXPORT PROTEIN, MEMBRANE FLHA SUBUNIT-RELATED"/>
    <property type="match status" value="1"/>
</dbReference>
<dbReference type="InterPro" id="IPR042194">
    <property type="entry name" value="FHIPEP_1"/>
</dbReference>
<dbReference type="Proteomes" id="UP001320122">
    <property type="component" value="Unassembled WGS sequence"/>
</dbReference>
<gene>
    <name evidence="11" type="primary">sctV</name>
    <name evidence="11" type="ORF">HOP51_09745</name>
</gene>
<accession>A0ABS9AF58</accession>
<dbReference type="Gene3D" id="1.10.8.540">
    <property type="entry name" value="FHIPEP family, domain 3"/>
    <property type="match status" value="1"/>
</dbReference>
<feature type="transmembrane region" description="Helical" evidence="10">
    <location>
        <begin position="203"/>
        <end position="223"/>
    </location>
</feature>
<dbReference type="RefSeq" id="WP_234273726.1">
    <property type="nucleotide sequence ID" value="NZ_JABFTT010000006.1"/>
</dbReference>
<dbReference type="InterPro" id="IPR042193">
    <property type="entry name" value="FHIPEP_3"/>
</dbReference>
<evidence type="ECO:0000256" key="3">
    <source>
        <dbReference type="ARBA" id="ARBA00022448"/>
    </source>
</evidence>
<name>A0ABS9AF58_9GAMM</name>
<dbReference type="Gene3D" id="3.40.30.60">
    <property type="entry name" value="FHIPEP family, domain 1"/>
    <property type="match status" value="1"/>
</dbReference>
<comment type="similarity">
    <text evidence="2">Belongs to the FHIPEP (flagella/HR/invasion proteins export pore) family.</text>
</comment>
<keyword evidence="7 10" id="KW-1133">Transmembrane helix</keyword>
<dbReference type="Pfam" id="PF00771">
    <property type="entry name" value="FHIPEP"/>
    <property type="match status" value="1"/>
</dbReference>
<keyword evidence="3" id="KW-0813">Transport</keyword>
<evidence type="ECO:0000256" key="1">
    <source>
        <dbReference type="ARBA" id="ARBA00004429"/>
    </source>
</evidence>
<evidence type="ECO:0000256" key="2">
    <source>
        <dbReference type="ARBA" id="ARBA00008835"/>
    </source>
</evidence>
<dbReference type="PRINTS" id="PR00949">
    <property type="entry name" value="TYPE3IMAPROT"/>
</dbReference>
<reference evidence="11 12" key="1">
    <citation type="journal article" date="2021" name="Front. Microbiol.">
        <title>Aerobic Denitrification and Heterotrophic Sulfur Oxidation in the Genus Halomonas Revealed by Six Novel Species Characterizations and Genome-Based Analysis.</title>
        <authorList>
            <person name="Wang L."/>
            <person name="Shao Z."/>
        </authorList>
    </citation>
    <scope>NUCLEOTIDE SEQUENCE [LARGE SCALE GENOMIC DNA]</scope>
    <source>
        <strain evidence="11 12">MCCC 1A11036</strain>
    </source>
</reference>
<dbReference type="PANTHER" id="PTHR30161:SF2">
    <property type="entry name" value="INVASION PROTEIN INVA"/>
    <property type="match status" value="1"/>
</dbReference>